<dbReference type="Proteomes" id="UP000499080">
    <property type="component" value="Unassembled WGS sequence"/>
</dbReference>
<name>A0A4Y2C302_ARAVE</name>
<protein>
    <submittedName>
        <fullName evidence="1">Uncharacterized protein</fullName>
    </submittedName>
</protein>
<organism evidence="1 2">
    <name type="scientific">Araneus ventricosus</name>
    <name type="common">Orbweaver spider</name>
    <name type="synonym">Epeira ventricosa</name>
    <dbReference type="NCBI Taxonomy" id="182803"/>
    <lineage>
        <taxon>Eukaryota</taxon>
        <taxon>Metazoa</taxon>
        <taxon>Ecdysozoa</taxon>
        <taxon>Arthropoda</taxon>
        <taxon>Chelicerata</taxon>
        <taxon>Arachnida</taxon>
        <taxon>Araneae</taxon>
        <taxon>Araneomorphae</taxon>
        <taxon>Entelegynae</taxon>
        <taxon>Araneoidea</taxon>
        <taxon>Araneidae</taxon>
        <taxon>Araneus</taxon>
    </lineage>
</organism>
<gene>
    <name evidence="1" type="ORF">AVEN_111610_1</name>
</gene>
<proteinExistence type="predicted"/>
<dbReference type="AlphaFoldDB" id="A0A4Y2C302"/>
<comment type="caution">
    <text evidence="1">The sequence shown here is derived from an EMBL/GenBank/DDBJ whole genome shotgun (WGS) entry which is preliminary data.</text>
</comment>
<reference evidence="1 2" key="1">
    <citation type="journal article" date="2019" name="Sci. Rep.">
        <title>Orb-weaving spider Araneus ventricosus genome elucidates the spidroin gene catalogue.</title>
        <authorList>
            <person name="Kono N."/>
            <person name="Nakamura H."/>
            <person name="Ohtoshi R."/>
            <person name="Moran D.A.P."/>
            <person name="Shinohara A."/>
            <person name="Yoshida Y."/>
            <person name="Fujiwara M."/>
            <person name="Mori M."/>
            <person name="Tomita M."/>
            <person name="Arakawa K."/>
        </authorList>
    </citation>
    <scope>NUCLEOTIDE SEQUENCE [LARGE SCALE GENOMIC DNA]</scope>
</reference>
<dbReference type="EMBL" id="BGPR01000140">
    <property type="protein sequence ID" value="GBL98483.1"/>
    <property type="molecule type" value="Genomic_DNA"/>
</dbReference>
<dbReference type="OrthoDB" id="546632at2759"/>
<keyword evidence="2" id="KW-1185">Reference proteome</keyword>
<sequence>MICSIVDVLISMEETQGSTSTVDVALLAEAHGLVTDMLADPQLPAHVVGGLRSLAALLSPPSQVAVNHRIQRPGGASVSLADFNSGSDNEEIPYTGEKPSALSKFSAVQNIDAFFLPLPEKSRCGIATTEHMKKQNIVPSMFRVAAQYKVSSAFPFPGFTKKMLSKLVDAAIITKSSISSPITTTHCDPFSISKALLTIR</sequence>
<evidence type="ECO:0000313" key="2">
    <source>
        <dbReference type="Proteomes" id="UP000499080"/>
    </source>
</evidence>
<accession>A0A4Y2C302</accession>
<evidence type="ECO:0000313" key="1">
    <source>
        <dbReference type="EMBL" id="GBL98483.1"/>
    </source>
</evidence>